<dbReference type="NCBIfam" id="TIGR01656">
    <property type="entry name" value="Histidinol-ppas"/>
    <property type="match status" value="1"/>
</dbReference>
<keyword evidence="6" id="KW-0119">Carbohydrate metabolism</keyword>
<reference evidence="9" key="1">
    <citation type="journal article" date="2019" name="Int. J. Syst. Evol. Microbiol.">
        <title>The Global Catalogue of Microorganisms (GCM) 10K type strain sequencing project: providing services to taxonomists for standard genome sequencing and annotation.</title>
        <authorList>
            <consortium name="The Broad Institute Genomics Platform"/>
            <consortium name="The Broad Institute Genome Sequencing Center for Infectious Disease"/>
            <person name="Wu L."/>
            <person name="Ma J."/>
        </authorList>
    </citation>
    <scope>NUCLEOTIDE SEQUENCE [LARGE SCALE GENOMIC DNA]</scope>
    <source>
        <strain evidence="9">JCM 9458</strain>
    </source>
</reference>
<evidence type="ECO:0000256" key="7">
    <source>
        <dbReference type="ARBA" id="ARBA00031828"/>
    </source>
</evidence>
<evidence type="ECO:0000256" key="3">
    <source>
        <dbReference type="ARBA" id="ARBA00022490"/>
    </source>
</evidence>
<sequence>MNATAVASVLAPDAWLYRGRPQPEPADSGPGAVPRAVLFDRDGTLTEDDPPYNGDPANVRLRPTAREAVDVLRARGIAVGVVSNQSGVGRGLLTRSQVEAVAGRIEELLGRFDVWVFCPHVPDDGCTCRKPAPGMVLAAAGALGVAPSDVAVIGDIGADLGAAAAAGATGILVPTTVTRPEEVAAAGTVAPDLLTAVSALLSPRKAAGQVVR</sequence>
<evidence type="ECO:0000256" key="6">
    <source>
        <dbReference type="ARBA" id="ARBA00023277"/>
    </source>
</evidence>
<dbReference type="Pfam" id="PF13242">
    <property type="entry name" value="Hydrolase_like"/>
    <property type="match status" value="1"/>
</dbReference>
<dbReference type="InterPro" id="IPR006549">
    <property type="entry name" value="HAD-SF_hydro_IIIA"/>
</dbReference>
<dbReference type="NCBIfam" id="TIGR01662">
    <property type="entry name" value="HAD-SF-IIIA"/>
    <property type="match status" value="1"/>
</dbReference>
<dbReference type="InterPro" id="IPR006543">
    <property type="entry name" value="Histidinol-phos"/>
</dbReference>
<dbReference type="InterPro" id="IPR023214">
    <property type="entry name" value="HAD_sf"/>
</dbReference>
<comment type="caution">
    <text evidence="8">The sequence shown here is derived from an EMBL/GenBank/DDBJ whole genome shotgun (WGS) entry which is preliminary data.</text>
</comment>
<proteinExistence type="inferred from homology"/>
<dbReference type="InterPro" id="IPR036412">
    <property type="entry name" value="HAD-like_sf"/>
</dbReference>
<evidence type="ECO:0000313" key="9">
    <source>
        <dbReference type="Proteomes" id="UP001501676"/>
    </source>
</evidence>
<keyword evidence="5" id="KW-0378">Hydrolase</keyword>
<dbReference type="PANTHER" id="PTHR42891:SF1">
    <property type="entry name" value="D-GLYCERO-BETA-D-MANNO-HEPTOSE-1,7-BISPHOSPHATE 7-PHOSPHATASE"/>
    <property type="match status" value="1"/>
</dbReference>
<name>A0ABP6T9M3_9ACTN</name>
<dbReference type="InterPro" id="IPR004446">
    <property type="entry name" value="Heptose_bisP_phosphatase"/>
</dbReference>
<keyword evidence="3" id="KW-0963">Cytoplasm</keyword>
<dbReference type="Proteomes" id="UP001501676">
    <property type="component" value="Unassembled WGS sequence"/>
</dbReference>
<comment type="subcellular location">
    <subcellularLocation>
        <location evidence="1">Cytoplasm</location>
    </subcellularLocation>
</comment>
<dbReference type="SUPFAM" id="SSF56784">
    <property type="entry name" value="HAD-like"/>
    <property type="match status" value="1"/>
</dbReference>
<evidence type="ECO:0000256" key="5">
    <source>
        <dbReference type="ARBA" id="ARBA00022801"/>
    </source>
</evidence>
<evidence type="ECO:0000256" key="4">
    <source>
        <dbReference type="ARBA" id="ARBA00022723"/>
    </source>
</evidence>
<evidence type="ECO:0000256" key="1">
    <source>
        <dbReference type="ARBA" id="ARBA00004496"/>
    </source>
</evidence>
<evidence type="ECO:0000256" key="2">
    <source>
        <dbReference type="ARBA" id="ARBA00005628"/>
    </source>
</evidence>
<dbReference type="EMBL" id="BAAAYN010000061">
    <property type="protein sequence ID" value="GAA3396885.1"/>
    <property type="molecule type" value="Genomic_DNA"/>
</dbReference>
<accession>A0ABP6T9M3</accession>
<protein>
    <recommendedName>
        <fullName evidence="7">D,D-heptose 1,7-bisphosphate phosphatase</fullName>
    </recommendedName>
</protein>
<comment type="similarity">
    <text evidence="2">Belongs to the GmhB family.</text>
</comment>
<evidence type="ECO:0000313" key="8">
    <source>
        <dbReference type="EMBL" id="GAA3396885.1"/>
    </source>
</evidence>
<dbReference type="PANTHER" id="PTHR42891">
    <property type="entry name" value="D-GLYCERO-BETA-D-MANNO-HEPTOSE-1,7-BISPHOSPHATE 7-PHOSPHATASE"/>
    <property type="match status" value="1"/>
</dbReference>
<dbReference type="Gene3D" id="3.40.50.1000">
    <property type="entry name" value="HAD superfamily/HAD-like"/>
    <property type="match status" value="1"/>
</dbReference>
<gene>
    <name evidence="8" type="ORF">GCM10020369_75130</name>
</gene>
<keyword evidence="9" id="KW-1185">Reference proteome</keyword>
<keyword evidence="4" id="KW-0479">Metal-binding</keyword>
<organism evidence="8 9">
    <name type="scientific">Cryptosporangium minutisporangium</name>
    <dbReference type="NCBI Taxonomy" id="113569"/>
    <lineage>
        <taxon>Bacteria</taxon>
        <taxon>Bacillati</taxon>
        <taxon>Actinomycetota</taxon>
        <taxon>Actinomycetes</taxon>
        <taxon>Cryptosporangiales</taxon>
        <taxon>Cryptosporangiaceae</taxon>
        <taxon>Cryptosporangium</taxon>
    </lineage>
</organism>
<dbReference type="RefSeq" id="WP_345733074.1">
    <property type="nucleotide sequence ID" value="NZ_BAAAYN010000061.1"/>
</dbReference>